<dbReference type="InterPro" id="IPR029058">
    <property type="entry name" value="AB_hydrolase_fold"/>
</dbReference>
<dbReference type="SUPFAM" id="SSF53474">
    <property type="entry name" value="alpha/beta-Hydrolases"/>
    <property type="match status" value="1"/>
</dbReference>
<dbReference type="InterPro" id="IPR010520">
    <property type="entry name" value="FrsA-like"/>
</dbReference>
<evidence type="ECO:0008006" key="3">
    <source>
        <dbReference type="Google" id="ProtNLM"/>
    </source>
</evidence>
<dbReference type="Gene3D" id="3.40.50.1820">
    <property type="entry name" value="alpha/beta hydrolase"/>
    <property type="match status" value="1"/>
</dbReference>
<reference evidence="1 2" key="1">
    <citation type="submission" date="2016-06" db="EMBL/GenBank/DDBJ databases">
        <authorList>
            <person name="Kjaerup R.B."/>
            <person name="Dalgaard T.S."/>
            <person name="Juul-Madsen H.R."/>
        </authorList>
    </citation>
    <scope>NUCLEOTIDE SEQUENCE [LARGE SCALE GENOMIC DNA]</scope>
    <source>
        <strain evidence="1 2">1276495.2</strain>
    </source>
</reference>
<protein>
    <recommendedName>
        <fullName evidence="3">Alpha/beta hydrolase</fullName>
    </recommendedName>
</protein>
<comment type="caution">
    <text evidence="1">The sequence shown here is derived from an EMBL/GenBank/DDBJ whole genome shotgun (WGS) entry which is preliminary data.</text>
</comment>
<organism evidence="1 2">
    <name type="scientific">Mycobacterium asiaticum</name>
    <dbReference type="NCBI Taxonomy" id="1790"/>
    <lineage>
        <taxon>Bacteria</taxon>
        <taxon>Bacillati</taxon>
        <taxon>Actinomycetota</taxon>
        <taxon>Actinomycetes</taxon>
        <taxon>Mycobacteriales</taxon>
        <taxon>Mycobacteriaceae</taxon>
        <taxon>Mycobacterium</taxon>
    </lineage>
</organism>
<dbReference type="Pfam" id="PF06500">
    <property type="entry name" value="FrsA-like"/>
    <property type="match status" value="1"/>
</dbReference>
<gene>
    <name evidence="1" type="ORF">A5640_21495</name>
</gene>
<evidence type="ECO:0000313" key="1">
    <source>
        <dbReference type="EMBL" id="OBJ82280.1"/>
    </source>
</evidence>
<dbReference type="EMBL" id="LZLM01000113">
    <property type="protein sequence ID" value="OBJ82280.1"/>
    <property type="molecule type" value="Genomic_DNA"/>
</dbReference>
<name>A0A1A3KB65_MYCAS</name>
<accession>A0A1A3KB65</accession>
<dbReference type="AlphaFoldDB" id="A0A1A3KB65"/>
<evidence type="ECO:0000313" key="2">
    <source>
        <dbReference type="Proteomes" id="UP000093925"/>
    </source>
</evidence>
<dbReference type="RefSeq" id="WP_065141350.1">
    <property type="nucleotide sequence ID" value="NZ_LZLM01000113.1"/>
</dbReference>
<sequence length="360" mass="39295">MYTYDIAAADMFTDRTHQFEKFGIPLADIERVRNATTDMWADAPGGWPHEWSKLAGEYAARGDHYLASLTYGCAKFPCLNGPARTRAMQHQLEQFQLAARDFPVAFERRIITVGYRDGTVEVPVHLYSADADYAARPVLIASGGVDSWKMDLHPWWVGFTRNAGVTTLAFDHPGTGETAIPLDEHADDVIVGIVEYARALGNGLIAHFGASFGGNFSAMSGLSGIVDAAVDLGGPVIDSFTPEHVGKLPYGMHDIVGNAMHWDHSPTVTELSAGLARLNRRKLLAQQRNSAMLVVNGADDYFIPQSDTLVFESRPNTEVHLIEGTGHVAMSKAPEVVPMIIAWLRNVFTEATLDAAQART</sequence>
<proteinExistence type="predicted"/>
<dbReference type="Proteomes" id="UP000093925">
    <property type="component" value="Unassembled WGS sequence"/>
</dbReference>